<protein>
    <submittedName>
        <fullName evidence="1">GPP34 family phosphoprotein</fullName>
    </submittedName>
</protein>
<accession>A0ACC6Q8J3</accession>
<name>A0ACC6Q8J3_9ACTN</name>
<evidence type="ECO:0000313" key="2">
    <source>
        <dbReference type="Proteomes" id="UP001377168"/>
    </source>
</evidence>
<comment type="caution">
    <text evidence="1">The sequence shown here is derived from an EMBL/GenBank/DDBJ whole genome shotgun (WGS) entry which is preliminary data.</text>
</comment>
<gene>
    <name evidence="1" type="ORF">WKI67_39505</name>
</gene>
<keyword evidence="2" id="KW-1185">Reference proteome</keyword>
<sequence>MTTPRTLLIVAMDSATSGPVEAGDLSLALAGAELIDLLDAQAIGLDDDRIVPGTEPAPADRLLAEAADSLVRDEPYESVGDWLWRRGKGLAVAYTAALEEDGLVTRPRSRSHPFRGGPPVVVESPARTEAMARWGSREPVLTTLAESIGVRGEQRSDSPEVADDSVATVLAGVNDALVELQAVRQRRNIEEAAFDNVWRGLE</sequence>
<proteinExistence type="predicted"/>
<evidence type="ECO:0000313" key="1">
    <source>
        <dbReference type="EMBL" id="MEJ8639447.1"/>
    </source>
</evidence>
<organism evidence="1 2">
    <name type="scientific">Streptomyces achmelvichensis</name>
    <dbReference type="NCBI Taxonomy" id="3134111"/>
    <lineage>
        <taxon>Bacteria</taxon>
        <taxon>Bacillati</taxon>
        <taxon>Actinomycetota</taxon>
        <taxon>Actinomycetes</taxon>
        <taxon>Kitasatosporales</taxon>
        <taxon>Streptomycetaceae</taxon>
        <taxon>Streptomyces</taxon>
    </lineage>
</organism>
<dbReference type="Proteomes" id="UP001377168">
    <property type="component" value="Unassembled WGS sequence"/>
</dbReference>
<reference evidence="1" key="1">
    <citation type="submission" date="2024-03" db="EMBL/GenBank/DDBJ databases">
        <title>Novel Streptomyces species of biotechnological and ecological value are a feature of Machair soil.</title>
        <authorList>
            <person name="Prole J.R."/>
            <person name="Goodfellow M."/>
            <person name="Allenby N."/>
            <person name="Ward A.C."/>
        </authorList>
    </citation>
    <scope>NUCLEOTIDE SEQUENCE</scope>
    <source>
        <strain evidence="1">MS2.AVA.5</strain>
    </source>
</reference>
<dbReference type="EMBL" id="JBBKAJ010000022">
    <property type="protein sequence ID" value="MEJ8639447.1"/>
    <property type="molecule type" value="Genomic_DNA"/>
</dbReference>